<evidence type="ECO:0000313" key="5">
    <source>
        <dbReference type="Proteomes" id="UP000186817"/>
    </source>
</evidence>
<dbReference type="Gene3D" id="3.90.70.80">
    <property type="match status" value="1"/>
</dbReference>
<keyword evidence="5" id="KW-1185">Reference proteome</keyword>
<keyword evidence="4" id="KW-0695">RNA-directed DNA polymerase</keyword>
<evidence type="ECO:0000259" key="2">
    <source>
        <dbReference type="PROSITE" id="PS50802"/>
    </source>
</evidence>
<dbReference type="Gene3D" id="3.60.10.10">
    <property type="entry name" value="Endonuclease/exonuclease/phosphatase"/>
    <property type="match status" value="1"/>
</dbReference>
<feature type="compositionally biased region" description="Polar residues" evidence="1">
    <location>
        <begin position="432"/>
        <end position="447"/>
    </location>
</feature>
<feature type="domain" description="Reverse transcriptase" evidence="3">
    <location>
        <begin position="1733"/>
        <end position="1989"/>
    </location>
</feature>
<dbReference type="InterPro" id="IPR000477">
    <property type="entry name" value="RT_dom"/>
</dbReference>
<dbReference type="InterPro" id="IPR038765">
    <property type="entry name" value="Papain-like_cys_pep_sf"/>
</dbReference>
<dbReference type="PROSITE" id="PS50878">
    <property type="entry name" value="RT_POL"/>
    <property type="match status" value="1"/>
</dbReference>
<evidence type="ECO:0000313" key="4">
    <source>
        <dbReference type="EMBL" id="OLP81526.1"/>
    </source>
</evidence>
<feature type="region of interest" description="Disordered" evidence="1">
    <location>
        <begin position="966"/>
        <end position="994"/>
    </location>
</feature>
<dbReference type="CDD" id="cd22744">
    <property type="entry name" value="OTU"/>
    <property type="match status" value="1"/>
</dbReference>
<feature type="compositionally biased region" description="Gly residues" evidence="1">
    <location>
        <begin position="569"/>
        <end position="578"/>
    </location>
</feature>
<dbReference type="InterPro" id="IPR043502">
    <property type="entry name" value="DNA/RNA_pol_sf"/>
</dbReference>
<proteinExistence type="predicted"/>
<name>A0A1Q9CF49_SYMMI</name>
<dbReference type="Pfam" id="PF02338">
    <property type="entry name" value="OTU"/>
    <property type="match status" value="1"/>
</dbReference>
<keyword evidence="4" id="KW-0808">Transferase</keyword>
<dbReference type="PANTHER" id="PTHR19446">
    <property type="entry name" value="REVERSE TRANSCRIPTASES"/>
    <property type="match status" value="1"/>
</dbReference>
<dbReference type="Gene3D" id="3.60.21.10">
    <property type="match status" value="1"/>
</dbReference>
<dbReference type="InterPro" id="IPR003323">
    <property type="entry name" value="OTU_dom"/>
</dbReference>
<dbReference type="InterPro" id="IPR036691">
    <property type="entry name" value="Endo/exonu/phosph_ase_sf"/>
</dbReference>
<dbReference type="SUPFAM" id="SSF56672">
    <property type="entry name" value="DNA/RNA polymerases"/>
    <property type="match status" value="1"/>
</dbReference>
<dbReference type="Proteomes" id="UP000186817">
    <property type="component" value="Unassembled WGS sequence"/>
</dbReference>
<keyword evidence="4" id="KW-0548">Nucleotidyltransferase</keyword>
<feature type="compositionally biased region" description="Basic and acidic residues" evidence="1">
    <location>
        <begin position="551"/>
        <end position="560"/>
    </location>
</feature>
<feature type="domain" description="OTU" evidence="2">
    <location>
        <begin position="1002"/>
        <end position="1142"/>
    </location>
</feature>
<dbReference type="SUPFAM" id="SSF56219">
    <property type="entry name" value="DNase I-like"/>
    <property type="match status" value="1"/>
</dbReference>
<sequence length="2707" mass="302663">MGPDICRALDVAAAVLNISGGYEFEHGGRLMTLFSASKYGGVLQNRGAVAVFRRRSEGAPAFLPSPSSKLEDENIPPLRHLQMTMSEFVVPALKEPSERTEVTQACVQQVRRFVETTASQHQQDIEQYALALICAERRRLWSQLRARDEEGRGLLSSDDLCEVLAEVCGELDWHALLQCVAPSLGADVDYGEFLAAPSVRWFHLGIAHMVTVARASAQAELKLSGLAALFDSAIAPSVLRKFGLRRLGSRQDVSPSLSFRWKYFVTRLLYGEDGLFHKQTNSAKYHGGHSCGFPISLKRHEIADPVAMNPWDSASPENGLEHDDTTIHTVAEHGVNLELFTAIPRIVNKQPPAEEHNDPIIPNIADGEDSVPFTTIPHIKNTQSHIDDLRRPGYVIQHRDSLAVNWFDLEHFEEDRYADLISPKAAEHGENSEPSIMPSPSTETQTPAEAPDDSISSKLAERDGEKVSRLLDGCCHAWRVGGPDLLAGLKPMIMEIVRKAVEEALAELLPTPRRTVTVNEDPERARRRGKGKAQGDAVPEPYPSSISGKGRGKEAPKGDKGQNQPNKGKGAGGENGKGAKGKSKPVAPVNDAEDGWVQVVRRKIDKSQTFVLDPADWDAPVIPFCELGERFNKLESGGTLKAIILCKDDQLKTAKVMAAGSKLPHSLTLITTDKKGDERIPGRLDGLRHFITGFIHQVTSEGNTAPRSTGQKAAITIEKTDTTVLFVRVSKLYAKWGWQDFRQSPTKAMMKWASKYEIALVDTWGWQQQRTAQGSDQVFGILRMNGDQVKDALRHSGAEGVFLEPHRQFMATRIEWHTPEQDESHEHFFERVYKLQKELGLATSGQNLGVRFPLQSSDRIQRQWVLQGVPLHWGFPEVTKALQSAFTEIVITASKRGRGDKSIFYKATATLEASRDIVPISVIYDGNEMVLWAKWAPPRHQKVSMRNLRHNIVPVVDAPKILSIPAAKPDEPLTETDDKNKEVPQGKRPKTEEKKRSIPACLQLCAQPRDGNCLFHSLCQGLAWVTKHQKKPLVMTAREMRARLVERLRRHSELYETDHDGLGPSGAPATWKEYLSQIEVEGTYGGQLEVRAFARIFDCRVIVIPEFTAFPCESFHNKAKSRVIATWLTGSPCAHMDLLLPKGASEETATAKTLSLPQEILSIQAPPAVSYRVGGTGSRTEKRWTTRVGDPSYAGIPKETGLGHGATQIRIARDIKDLAQAHALFKKLRLSAEERQVQNFQVYCISEADVNTFSGPGYLQAWRSRGWTAALSEGLEGISKVALASSHHFRIIRLPTEEASGRHVAGIFEFRNQQQKVIEVLIVAFYGCPQSEARAQAQAMDVLMAAKSTGLPFIVAGDWNTTQETGALARAIQNQAVLACDEVDLSSNLPATGPIYSGSRRRRIDFAIAENHCSPVGLAHHANAALSDHLLVQYDFDFSAALPWVQPARNPIRKDITEREAEAFFSHVDASAFNEFLGRDDVDMAWQWLSDTAESCLCQHIEHPMRSEPWEPSIIPRKRFQGCVSGSRGYKALLKLQARLQVLANRPWDTALHQRLQSSLYHVRQLCPELPHLDLFAPEAAHVVQKLLQQYRQVEQQVMREQWRRCTQNDPSRIRSFVKRKVDAQVAWEQEVPSLQESRFYQSPAEAVDQQASNWMDKWGPDAPECSPMVHTILRQVPRPDWGDISFRFSGQALRAAMSKMKHKAAGADTWRPCDLLLLPERWYDMAAKLWERVMALRTVPHRWREATVTLLRKPGGKTRPITLLPAIWRAGTRCLLAQLRPWCNSWRSPRVAGIPGTSVAGGLGQLYSALQRGAKTVVTMDIEAFYDSIGLPTLCQALRHLKCPEALIQIIESFYKGARRIFQMNGACSRQWYDCNMGLAQGCPLSPVLASVITHCWITFVLASPECRHLDGLGYIDDRSLWLGADGCTQEMITALERSGIFDEASGFTLSLPKCKVTSRVQHADVEGLRSQFGFQDSEVIELLGVAIPFEGPWRLLKLHLRKVLLRLRLLAWTNVHRRLHQHLIASLVMPSFTWCAAFADMPPQDLATVKNEVLNSFENIFKVNAARALIFETVGWQLEPSFALDSACLRTWWKLAASPPDWTECLPLAAINDWLQVLPRLSEVLLRYHWWIGADGRSLLRHDDTGQVRQVRCGYDSFDVVLAWMVQVFRDRYVLKAPRVKRRLHRDDVTRATGLDLPPPSPGSHFYLNGRLSLLDSGGSVLNYATWTSGGTAWHYTAGRKVDDNDAQSTCLCGLKWPSRPHLLWKCPSTADLRVGLTPPSHRAAERMLLLDLPEWPAAPRSIDPGGLLEELCDELCRRHREPVIYLAVDGSEKDHVGAFAVTVEPQRVTVKGSRDDEDQTPFKQEILSLRLAVQAVSSMTARVDFAGVFVFIGDCKAALRAAEPACVADKLALPSLVRETQQAFRELDRTGVRYWVIWVPSHGKKPEWRAPEDLCGSLLRDLNDSVDCSARDAMNRRWRGSARARWFEAWRGNLEWQDRAVHAAAAASERLMLPVDVQGNTETEMHGQLSRESGSQDKEGPPACPNGTVTHHLASEALGRLLPSLRERQRHQLAKSLFGEETTQLSAVLHQLALFADPPELSEPWMRQALHRIGDLIRQRHGPPPLHSALIRFFKAAAHRQSDLLGPKEFVEGLQHLGTYECRDPDVPLLHAGRLYQLFEGLRITKDSRPCGDQSREGDTVNKI</sequence>
<dbReference type="Pfam" id="PF03372">
    <property type="entry name" value="Exo_endo_phos"/>
    <property type="match status" value="1"/>
</dbReference>
<feature type="region of interest" description="Disordered" evidence="1">
    <location>
        <begin position="514"/>
        <end position="590"/>
    </location>
</feature>
<comment type="caution">
    <text evidence="4">The sequence shown here is derived from an EMBL/GenBank/DDBJ whole genome shotgun (WGS) entry which is preliminary data.</text>
</comment>
<feature type="compositionally biased region" description="Basic and acidic residues" evidence="1">
    <location>
        <begin position="968"/>
        <end position="994"/>
    </location>
</feature>
<dbReference type="SUPFAM" id="SSF56300">
    <property type="entry name" value="Metallo-dependent phosphatases"/>
    <property type="match status" value="1"/>
</dbReference>
<dbReference type="InterPro" id="IPR005135">
    <property type="entry name" value="Endo/exonuclease/phosphatase"/>
</dbReference>
<feature type="region of interest" description="Disordered" evidence="1">
    <location>
        <begin position="2527"/>
        <end position="2549"/>
    </location>
</feature>
<gene>
    <name evidence="4" type="ORF">AK812_SmicGene37921</name>
</gene>
<evidence type="ECO:0000259" key="3">
    <source>
        <dbReference type="PROSITE" id="PS50878"/>
    </source>
</evidence>
<organism evidence="4 5">
    <name type="scientific">Symbiodinium microadriaticum</name>
    <name type="common">Dinoflagellate</name>
    <name type="synonym">Zooxanthella microadriatica</name>
    <dbReference type="NCBI Taxonomy" id="2951"/>
    <lineage>
        <taxon>Eukaryota</taxon>
        <taxon>Sar</taxon>
        <taxon>Alveolata</taxon>
        <taxon>Dinophyceae</taxon>
        <taxon>Suessiales</taxon>
        <taxon>Symbiodiniaceae</taxon>
        <taxon>Symbiodinium</taxon>
    </lineage>
</organism>
<feature type="region of interest" description="Disordered" evidence="1">
    <location>
        <begin position="422"/>
        <end position="458"/>
    </location>
</feature>
<dbReference type="GO" id="GO:0003964">
    <property type="term" value="F:RNA-directed DNA polymerase activity"/>
    <property type="evidence" value="ECO:0007669"/>
    <property type="project" value="UniProtKB-KW"/>
</dbReference>
<reference evidence="4 5" key="1">
    <citation type="submission" date="2016-02" db="EMBL/GenBank/DDBJ databases">
        <title>Genome analysis of coral dinoflagellate symbionts highlights evolutionary adaptations to a symbiotic lifestyle.</title>
        <authorList>
            <person name="Aranda M."/>
            <person name="Li Y."/>
            <person name="Liew Y.J."/>
            <person name="Baumgarten S."/>
            <person name="Simakov O."/>
            <person name="Wilson M."/>
            <person name="Piel J."/>
            <person name="Ashoor H."/>
            <person name="Bougouffa S."/>
            <person name="Bajic V.B."/>
            <person name="Ryu T."/>
            <person name="Ravasi T."/>
            <person name="Bayer T."/>
            <person name="Micklem G."/>
            <person name="Kim H."/>
            <person name="Bhak J."/>
            <person name="Lajeunesse T.C."/>
            <person name="Voolstra C.R."/>
        </authorList>
    </citation>
    <scope>NUCLEOTIDE SEQUENCE [LARGE SCALE GENOMIC DNA]</scope>
    <source>
        <strain evidence="4 5">CCMP2467</strain>
    </source>
</reference>
<accession>A0A1Q9CF49</accession>
<dbReference type="SUPFAM" id="SSF54001">
    <property type="entry name" value="Cysteine proteinases"/>
    <property type="match status" value="1"/>
</dbReference>
<dbReference type="InterPro" id="IPR029052">
    <property type="entry name" value="Metallo-depent_PP-like"/>
</dbReference>
<protein>
    <submittedName>
        <fullName evidence="4">LINE-1 reverse transcriptase-like</fullName>
    </submittedName>
</protein>
<dbReference type="OrthoDB" id="409956at2759"/>
<dbReference type="EMBL" id="LSRX01001272">
    <property type="protein sequence ID" value="OLP81526.1"/>
    <property type="molecule type" value="Genomic_DNA"/>
</dbReference>
<dbReference type="PROSITE" id="PS50802">
    <property type="entry name" value="OTU"/>
    <property type="match status" value="1"/>
</dbReference>
<dbReference type="Pfam" id="PF00078">
    <property type="entry name" value="RVT_1"/>
    <property type="match status" value="1"/>
</dbReference>
<evidence type="ECO:0000256" key="1">
    <source>
        <dbReference type="SAM" id="MobiDB-lite"/>
    </source>
</evidence>